<keyword evidence="4" id="KW-0597">Phosphoprotein</keyword>
<dbReference type="Proteomes" id="UP001219518">
    <property type="component" value="Unassembled WGS sequence"/>
</dbReference>
<feature type="compositionally biased region" description="Acidic residues" evidence="7">
    <location>
        <begin position="57"/>
        <end position="67"/>
    </location>
</feature>
<dbReference type="GO" id="GO:0030154">
    <property type="term" value="P:cell differentiation"/>
    <property type="evidence" value="ECO:0007669"/>
    <property type="project" value="UniProtKB-KW"/>
</dbReference>
<dbReference type="GO" id="GO:0007283">
    <property type="term" value="P:spermatogenesis"/>
    <property type="evidence" value="ECO:0007669"/>
    <property type="project" value="UniProtKB-KW"/>
</dbReference>
<evidence type="ECO:0000256" key="5">
    <source>
        <dbReference type="ARBA" id="ARBA00022782"/>
    </source>
</evidence>
<evidence type="ECO:0000313" key="8">
    <source>
        <dbReference type="EMBL" id="KAK3930321.1"/>
    </source>
</evidence>
<evidence type="ECO:0000256" key="2">
    <source>
        <dbReference type="ARBA" id="ARBA00022245"/>
    </source>
</evidence>
<keyword evidence="9" id="KW-1185">Reference proteome</keyword>
<name>A0AAE1LRW3_9NEOP</name>
<protein>
    <recommendedName>
        <fullName evidence="2">Male-enhanced antigen 1</fullName>
    </recommendedName>
</protein>
<evidence type="ECO:0000313" key="9">
    <source>
        <dbReference type="Proteomes" id="UP001219518"/>
    </source>
</evidence>
<feature type="region of interest" description="Disordered" evidence="7">
    <location>
        <begin position="45"/>
        <end position="78"/>
    </location>
</feature>
<comment type="caution">
    <text evidence="8">The sequence shown here is derived from an EMBL/GenBank/DDBJ whole genome shotgun (WGS) entry which is preliminary data.</text>
</comment>
<dbReference type="EMBL" id="JAHWGI010001411">
    <property type="protein sequence ID" value="KAK3930321.1"/>
    <property type="molecule type" value="Genomic_DNA"/>
</dbReference>
<comment type="function">
    <text evidence="1">May play an important role in spermatogenesis and/or testis development.</text>
</comment>
<keyword evidence="5" id="KW-0221">Differentiation</keyword>
<evidence type="ECO:0000256" key="7">
    <source>
        <dbReference type="SAM" id="MobiDB-lite"/>
    </source>
</evidence>
<dbReference type="Pfam" id="PF06910">
    <property type="entry name" value="MEA1"/>
    <property type="match status" value="1"/>
</dbReference>
<evidence type="ECO:0000256" key="1">
    <source>
        <dbReference type="ARBA" id="ARBA00002540"/>
    </source>
</evidence>
<dbReference type="PANTHER" id="PTHR17005">
    <property type="entry name" value="MALE-ENHANCED ANTIGEN-1"/>
    <property type="match status" value="1"/>
</dbReference>
<evidence type="ECO:0000256" key="4">
    <source>
        <dbReference type="ARBA" id="ARBA00022553"/>
    </source>
</evidence>
<dbReference type="InterPro" id="IPR009685">
    <property type="entry name" value="MEA1"/>
</dbReference>
<dbReference type="AlphaFoldDB" id="A0AAE1LRW3"/>
<evidence type="ECO:0000256" key="3">
    <source>
        <dbReference type="ARBA" id="ARBA00022473"/>
    </source>
</evidence>
<evidence type="ECO:0000256" key="6">
    <source>
        <dbReference type="ARBA" id="ARBA00022871"/>
    </source>
</evidence>
<keyword evidence="3" id="KW-0217">Developmental protein</keyword>
<gene>
    <name evidence="8" type="ORF">KUF71_005055</name>
</gene>
<proteinExistence type="predicted"/>
<accession>A0AAE1LRW3</accession>
<keyword evidence="6" id="KW-0744">Spermatogenesis</keyword>
<reference evidence="8" key="2">
    <citation type="journal article" date="2023" name="BMC Genomics">
        <title>Pest status, molecular evolution, and epigenetic factors derived from the genome assembly of Frankliniella fusca, a thysanopteran phytovirus vector.</title>
        <authorList>
            <person name="Catto M.A."/>
            <person name="Labadie P.E."/>
            <person name="Jacobson A.L."/>
            <person name="Kennedy G.G."/>
            <person name="Srinivasan R."/>
            <person name="Hunt B.G."/>
        </authorList>
    </citation>
    <scope>NUCLEOTIDE SEQUENCE</scope>
    <source>
        <strain evidence="8">PL_HMW_Pooled</strain>
    </source>
</reference>
<organism evidence="8 9">
    <name type="scientific">Frankliniella fusca</name>
    <dbReference type="NCBI Taxonomy" id="407009"/>
    <lineage>
        <taxon>Eukaryota</taxon>
        <taxon>Metazoa</taxon>
        <taxon>Ecdysozoa</taxon>
        <taxon>Arthropoda</taxon>
        <taxon>Hexapoda</taxon>
        <taxon>Insecta</taxon>
        <taxon>Pterygota</taxon>
        <taxon>Neoptera</taxon>
        <taxon>Paraneoptera</taxon>
        <taxon>Thysanoptera</taxon>
        <taxon>Terebrantia</taxon>
        <taxon>Thripoidea</taxon>
        <taxon>Thripidae</taxon>
        <taxon>Frankliniella</taxon>
    </lineage>
</organism>
<reference evidence="8" key="1">
    <citation type="submission" date="2021-07" db="EMBL/GenBank/DDBJ databases">
        <authorList>
            <person name="Catto M.A."/>
            <person name="Jacobson A."/>
            <person name="Kennedy G."/>
            <person name="Labadie P."/>
            <person name="Hunt B.G."/>
            <person name="Srinivasan R."/>
        </authorList>
    </citation>
    <scope>NUCLEOTIDE SEQUENCE</scope>
    <source>
        <strain evidence="8">PL_HMW_Pooled</strain>
        <tissue evidence="8">Head</tissue>
    </source>
</reference>
<sequence length="160" mass="17483">MAPDPPAFPVDEESLPHTYNVAAVDDSDNEVEEQQVYDGYTLLGQHEFGGGAHVNDEDSDVEPEETNQIDNRPAEDETAQLPEAGREELLALWNSTPVGVTSNSITMDDERSAQIRAAMAGFSLPPSAVPAWASSIPEEMWKEKLLDKLQQVTKNSGSTR</sequence>